<proteinExistence type="predicted"/>
<sequence>MRRMVFLSSIDSLIRLKSSSISTLSSLFPSLSSLSIHTSIHTHTRPIHRHTHGPRGLLDQQTNGLPNPVRTDSPRHSQTGRLGDGERKAQTKAKKQLPRPNYCACVVSDSRLASTPLSKDGIASPKQNGIALSRTPSRLLVAPSLFNPILSLPRVRWRCIASQFRRPPRQLAFPPLPALFLHRSLFPQHPRTPEVGRGSSLKDVEEFSVFLGEGAAAKTEDKKSYFPGCYQRGLPFTTTLVDDWGRIKGNKSFATHTS</sequence>
<evidence type="ECO:0000256" key="1">
    <source>
        <dbReference type="SAM" id="MobiDB-lite"/>
    </source>
</evidence>
<dbReference type="EMBL" id="JAGMUV010000005">
    <property type="protein sequence ID" value="KAH7156268.1"/>
    <property type="molecule type" value="Genomic_DNA"/>
</dbReference>
<name>A0A9P9FA74_9HYPO</name>
<gene>
    <name evidence="2" type="ORF">EDB81DRAFT_383093</name>
</gene>
<dbReference type="Proteomes" id="UP000738349">
    <property type="component" value="Unassembled WGS sequence"/>
</dbReference>
<evidence type="ECO:0000313" key="3">
    <source>
        <dbReference type="Proteomes" id="UP000738349"/>
    </source>
</evidence>
<feature type="region of interest" description="Disordered" evidence="1">
    <location>
        <begin position="44"/>
        <end position="96"/>
    </location>
</feature>
<organism evidence="2 3">
    <name type="scientific">Dactylonectria macrodidyma</name>
    <dbReference type="NCBI Taxonomy" id="307937"/>
    <lineage>
        <taxon>Eukaryota</taxon>
        <taxon>Fungi</taxon>
        <taxon>Dikarya</taxon>
        <taxon>Ascomycota</taxon>
        <taxon>Pezizomycotina</taxon>
        <taxon>Sordariomycetes</taxon>
        <taxon>Hypocreomycetidae</taxon>
        <taxon>Hypocreales</taxon>
        <taxon>Nectriaceae</taxon>
        <taxon>Dactylonectria</taxon>
    </lineage>
</organism>
<evidence type="ECO:0000313" key="2">
    <source>
        <dbReference type="EMBL" id="KAH7156268.1"/>
    </source>
</evidence>
<dbReference type="AlphaFoldDB" id="A0A9P9FA74"/>
<feature type="compositionally biased region" description="Basic residues" evidence="1">
    <location>
        <begin position="44"/>
        <end position="53"/>
    </location>
</feature>
<keyword evidence="3" id="KW-1185">Reference proteome</keyword>
<comment type="caution">
    <text evidence="2">The sequence shown here is derived from an EMBL/GenBank/DDBJ whole genome shotgun (WGS) entry which is preliminary data.</text>
</comment>
<protein>
    <submittedName>
        <fullName evidence="2">Uncharacterized protein</fullName>
    </submittedName>
</protein>
<reference evidence="2" key="1">
    <citation type="journal article" date="2021" name="Nat. Commun.">
        <title>Genetic determinants of endophytism in the Arabidopsis root mycobiome.</title>
        <authorList>
            <person name="Mesny F."/>
            <person name="Miyauchi S."/>
            <person name="Thiergart T."/>
            <person name="Pickel B."/>
            <person name="Atanasova L."/>
            <person name="Karlsson M."/>
            <person name="Huettel B."/>
            <person name="Barry K.W."/>
            <person name="Haridas S."/>
            <person name="Chen C."/>
            <person name="Bauer D."/>
            <person name="Andreopoulos W."/>
            <person name="Pangilinan J."/>
            <person name="LaButti K."/>
            <person name="Riley R."/>
            <person name="Lipzen A."/>
            <person name="Clum A."/>
            <person name="Drula E."/>
            <person name="Henrissat B."/>
            <person name="Kohler A."/>
            <person name="Grigoriev I.V."/>
            <person name="Martin F.M."/>
            <person name="Hacquard S."/>
        </authorList>
    </citation>
    <scope>NUCLEOTIDE SEQUENCE</scope>
    <source>
        <strain evidence="2">MPI-CAGE-AT-0147</strain>
    </source>
</reference>
<accession>A0A9P9FA74</accession>